<evidence type="ECO:0008006" key="5">
    <source>
        <dbReference type="Google" id="ProtNLM"/>
    </source>
</evidence>
<comment type="caution">
    <text evidence="3">The sequence shown here is derived from an EMBL/GenBank/DDBJ whole genome shotgun (WGS) entry which is preliminary data.</text>
</comment>
<keyword evidence="2" id="KW-0732">Signal</keyword>
<evidence type="ECO:0000256" key="1">
    <source>
        <dbReference type="SAM" id="MobiDB-lite"/>
    </source>
</evidence>
<name>A0A7W7WDN0_9ACTN</name>
<proteinExistence type="predicted"/>
<dbReference type="Proteomes" id="UP000534286">
    <property type="component" value="Unassembled WGS sequence"/>
</dbReference>
<protein>
    <recommendedName>
        <fullName evidence="5">Adenylyl cyclase</fullName>
    </recommendedName>
</protein>
<dbReference type="Gene3D" id="2.160.20.10">
    <property type="entry name" value="Single-stranded right-handed beta-helix, Pectin lyase-like"/>
    <property type="match status" value="1"/>
</dbReference>
<dbReference type="AlphaFoldDB" id="A0A7W7WDN0"/>
<dbReference type="SUPFAM" id="SSF51126">
    <property type="entry name" value="Pectin lyase-like"/>
    <property type="match status" value="1"/>
</dbReference>
<gene>
    <name evidence="3" type="ORF">FHR32_007691</name>
</gene>
<dbReference type="PROSITE" id="PS51318">
    <property type="entry name" value="TAT"/>
    <property type="match status" value="1"/>
</dbReference>
<evidence type="ECO:0000313" key="3">
    <source>
        <dbReference type="EMBL" id="MBB4943291.1"/>
    </source>
</evidence>
<feature type="compositionally biased region" description="Basic residues" evidence="1">
    <location>
        <begin position="413"/>
        <end position="424"/>
    </location>
</feature>
<keyword evidence="4" id="KW-1185">Reference proteome</keyword>
<dbReference type="InterPro" id="IPR011050">
    <property type="entry name" value="Pectin_lyase_fold/virulence"/>
</dbReference>
<feature type="region of interest" description="Disordered" evidence="1">
    <location>
        <begin position="413"/>
        <end position="433"/>
    </location>
</feature>
<dbReference type="RefSeq" id="WP_221466752.1">
    <property type="nucleotide sequence ID" value="NZ_BAABEK010000056.1"/>
</dbReference>
<dbReference type="InterPro" id="IPR006311">
    <property type="entry name" value="TAT_signal"/>
</dbReference>
<dbReference type="InterPro" id="IPR059186">
    <property type="entry name" value="SACTE_4363"/>
</dbReference>
<organism evidence="3 4">
    <name type="scientific">Streptosporangium album</name>
    <dbReference type="NCBI Taxonomy" id="47479"/>
    <lineage>
        <taxon>Bacteria</taxon>
        <taxon>Bacillati</taxon>
        <taxon>Actinomycetota</taxon>
        <taxon>Actinomycetes</taxon>
        <taxon>Streptosporangiales</taxon>
        <taxon>Streptosporangiaceae</taxon>
        <taxon>Streptosporangium</taxon>
    </lineage>
</organism>
<evidence type="ECO:0000256" key="2">
    <source>
        <dbReference type="SAM" id="SignalP"/>
    </source>
</evidence>
<dbReference type="EMBL" id="JACHJU010000005">
    <property type="protein sequence ID" value="MBB4943291.1"/>
    <property type="molecule type" value="Genomic_DNA"/>
</dbReference>
<dbReference type="InterPro" id="IPR012334">
    <property type="entry name" value="Pectin_lyas_fold"/>
</dbReference>
<feature type="signal peptide" evidence="2">
    <location>
        <begin position="1"/>
        <end position="44"/>
    </location>
</feature>
<sequence length="634" mass="67521">MTTQPPGDGGPARRRPSRRQLGRAFALGLVLTTAVMTTGTAATAASPGPGTPDFGPNVTIFDPSTPVSEIKATLDAAHTTQVDNEMGTKRHAYLFKPGTYGTAENPLHIKVGYYTEIAGLGASPTDVVINGKVEVYNRCLADGGTNNCLALVNFWRTLSNLSINVNAAGQSGCRASANFWAVSQAVSMRRLNVSGGNLSLMDYCTAGPQYASGGFIADSKLPSVTNGSQQQWLTRNSEVAGWSNGVWNQVFSGVVGAPDDAVFPNPPYTTVDTTPVSREKPYMFADAQGRYNVRVPAARKNTRGISWADGMTPGRTLPIADFFVARPSDSVKAINNQLARGKHLLLTPGVYDIARSIEVKRPDTVVLGLGHATLTAVNGSAPLDVADVPGVVIAGVTVDAGLEESPVLLRVGKNHGKGKNHGRRPSPADNPTTLSDVYFRVGGPHVGKADIALEVNSDNVLIDHIWVWRGDHGVEGFTDTERWNTNIGRNGAVINGDHVTATGLFVEHFQQYNTVWNGDDGTTILYQNELPYDPPTQADWMNGGVEGWAGYKVGNRVNTHTLYGGGVYVFNQNNPAIHTENGFEVPETPGVKLHHIMTVNLSAGTIDHVVNGVGDPADTTRIGAPVQVVEYPAP</sequence>
<feature type="region of interest" description="Disordered" evidence="1">
    <location>
        <begin position="1"/>
        <end position="20"/>
    </location>
</feature>
<reference evidence="3 4" key="1">
    <citation type="submission" date="2020-08" db="EMBL/GenBank/DDBJ databases">
        <title>Sequencing the genomes of 1000 actinobacteria strains.</title>
        <authorList>
            <person name="Klenk H.-P."/>
        </authorList>
    </citation>
    <scope>NUCLEOTIDE SEQUENCE [LARGE SCALE GENOMIC DNA]</scope>
    <source>
        <strain evidence="3 4">DSM 43023</strain>
    </source>
</reference>
<accession>A0A7W7WDN0</accession>
<feature type="chain" id="PRO_5031045896" description="Adenylyl cyclase" evidence="2">
    <location>
        <begin position="45"/>
        <end position="634"/>
    </location>
</feature>
<evidence type="ECO:0000313" key="4">
    <source>
        <dbReference type="Proteomes" id="UP000534286"/>
    </source>
</evidence>
<dbReference type="CDD" id="cd23669">
    <property type="entry name" value="GH55_SacteLam55A-like"/>
    <property type="match status" value="1"/>
</dbReference>